<feature type="transmembrane region" description="Helical" evidence="2">
    <location>
        <begin position="485"/>
        <end position="502"/>
    </location>
</feature>
<protein>
    <submittedName>
        <fullName evidence="3">Uncharacterized protein</fullName>
    </submittedName>
</protein>
<proteinExistence type="predicted"/>
<feature type="compositionally biased region" description="Polar residues" evidence="1">
    <location>
        <begin position="1"/>
        <end position="11"/>
    </location>
</feature>
<dbReference type="EMBL" id="JWZX01003087">
    <property type="protein sequence ID" value="KOO24497.1"/>
    <property type="molecule type" value="Genomic_DNA"/>
</dbReference>
<keyword evidence="4" id="KW-1185">Reference proteome</keyword>
<reference evidence="4" key="1">
    <citation type="journal article" date="2015" name="PLoS Genet.">
        <title>Genome Sequence and Transcriptome Analyses of Chrysochromulina tobin: Metabolic Tools for Enhanced Algal Fitness in the Prominent Order Prymnesiales (Haptophyceae).</title>
        <authorList>
            <person name="Hovde B.T."/>
            <person name="Deodato C.R."/>
            <person name="Hunsperger H.M."/>
            <person name="Ryken S.A."/>
            <person name="Yost W."/>
            <person name="Jha R.K."/>
            <person name="Patterson J."/>
            <person name="Monnat R.J. Jr."/>
            <person name="Barlow S.B."/>
            <person name="Starkenburg S.R."/>
            <person name="Cattolico R.A."/>
        </authorList>
    </citation>
    <scope>NUCLEOTIDE SEQUENCE</scope>
    <source>
        <strain evidence="4">CCMP291</strain>
    </source>
</reference>
<dbReference type="Proteomes" id="UP000037460">
    <property type="component" value="Unassembled WGS sequence"/>
</dbReference>
<feature type="region of interest" description="Disordered" evidence="1">
    <location>
        <begin position="1"/>
        <end position="26"/>
    </location>
</feature>
<keyword evidence="2" id="KW-1133">Transmembrane helix</keyword>
<evidence type="ECO:0000313" key="3">
    <source>
        <dbReference type="EMBL" id="KOO24497.1"/>
    </source>
</evidence>
<evidence type="ECO:0000256" key="2">
    <source>
        <dbReference type="SAM" id="Phobius"/>
    </source>
</evidence>
<feature type="compositionally biased region" description="Low complexity" evidence="1">
    <location>
        <begin position="161"/>
        <end position="174"/>
    </location>
</feature>
<name>A0A0M0JDT3_9EUKA</name>
<keyword evidence="2" id="KW-0472">Membrane</keyword>
<comment type="caution">
    <text evidence="3">The sequence shown here is derived from an EMBL/GenBank/DDBJ whole genome shotgun (WGS) entry which is preliminary data.</text>
</comment>
<evidence type="ECO:0000313" key="4">
    <source>
        <dbReference type="Proteomes" id="UP000037460"/>
    </source>
</evidence>
<organism evidence="3 4">
    <name type="scientific">Chrysochromulina tobinii</name>
    <dbReference type="NCBI Taxonomy" id="1460289"/>
    <lineage>
        <taxon>Eukaryota</taxon>
        <taxon>Haptista</taxon>
        <taxon>Haptophyta</taxon>
        <taxon>Prymnesiophyceae</taxon>
        <taxon>Prymnesiales</taxon>
        <taxon>Chrysochromulinaceae</taxon>
        <taxon>Chrysochromulina</taxon>
    </lineage>
</organism>
<evidence type="ECO:0000256" key="1">
    <source>
        <dbReference type="SAM" id="MobiDB-lite"/>
    </source>
</evidence>
<keyword evidence="2" id="KW-0812">Transmembrane</keyword>
<dbReference type="AlphaFoldDB" id="A0A0M0JDT3"/>
<sequence>MPLQSRGSASLGSRRPSDAKGTENVYFSLTPPGKGMAKSALASADVLEEALSAGLKRLESPRVSDAMPTAAPVVPNIFSPESDTSVAEEEDTELEVEVDAAAEAPKSEVAEAAAEAEAFELGLVDEDKELELEAAAEPEAFELGLEEEDTELEAAAEPEAAEGAWVPSSLQLDGDGLDDDRLDGDGLGDDEIFASSSEMHLASMPTPAPELVDAVPTTASELIEAVSAASIPPGASPWLRTAEVTLRNTPLPVRPPALTTALTSIKEAAASTVSPKLTPNAVLSKPSTYSAGRSVAALALTLALVATVGGLVSLHMSRPTEPLPTTTLPLSAVDIERVVVSAVDIERVTTERRAQPSQPEITLPISVRLHAPPAFFHAQHDAHYLDLACSMAACSVAEAAAHGPYSLTGLRLPYPVHAPTPKVFPKVDAARDDAWQPTPAHLALLPFGWHTGAAAELLMPSPPEPDASVNEASVKGAPFARGMHALAIAVLSLALLALSILYNPLRPAGRAALAAVLAAEHTVQVQTTAAAVNPEVATIGEALLSPPVAAGSTRKPKSKGARPPTPPPFLSPGTGGLLAYGSESAYRIEVVQGTEGGVRVTPVRRSKRTGHVEGEASSAVLRGK</sequence>
<feature type="compositionally biased region" description="Acidic residues" evidence="1">
    <location>
        <begin position="149"/>
        <end position="160"/>
    </location>
</feature>
<feature type="region of interest" description="Disordered" evidence="1">
    <location>
        <begin position="547"/>
        <end position="575"/>
    </location>
</feature>
<feature type="region of interest" description="Disordered" evidence="1">
    <location>
        <begin position="72"/>
        <end position="91"/>
    </location>
</feature>
<accession>A0A0M0JDT3</accession>
<feature type="region of interest" description="Disordered" evidence="1">
    <location>
        <begin position="603"/>
        <end position="624"/>
    </location>
</feature>
<feature type="compositionally biased region" description="Acidic residues" evidence="1">
    <location>
        <begin position="175"/>
        <end position="191"/>
    </location>
</feature>
<feature type="region of interest" description="Disordered" evidence="1">
    <location>
        <begin position="149"/>
        <end position="191"/>
    </location>
</feature>
<gene>
    <name evidence="3" type="ORF">Ctob_011482</name>
</gene>